<sequence>MHWNDFEGNRNSPKRYQCEFCSYSSYSSSNCRRHKVVHSEEHPFNCDICKKTFKHKTSLLNHMYMHSLNPFRCDQCLRDFANKFNLMRH</sequence>
<organism evidence="9 10">
    <name type="scientific">Stegodyphus mimosarum</name>
    <name type="common">African social velvet spider</name>
    <dbReference type="NCBI Taxonomy" id="407821"/>
    <lineage>
        <taxon>Eukaryota</taxon>
        <taxon>Metazoa</taxon>
        <taxon>Ecdysozoa</taxon>
        <taxon>Arthropoda</taxon>
        <taxon>Chelicerata</taxon>
        <taxon>Arachnida</taxon>
        <taxon>Araneae</taxon>
        <taxon>Araneomorphae</taxon>
        <taxon>Entelegynae</taxon>
        <taxon>Eresoidea</taxon>
        <taxon>Eresidae</taxon>
        <taxon>Stegodyphus</taxon>
    </lineage>
</organism>
<dbReference type="AlphaFoldDB" id="A0A087UWH3"/>
<evidence type="ECO:0000313" key="10">
    <source>
        <dbReference type="Proteomes" id="UP000054359"/>
    </source>
</evidence>
<dbReference type="Gene3D" id="3.30.160.60">
    <property type="entry name" value="Classic Zinc Finger"/>
    <property type="match status" value="1"/>
</dbReference>
<evidence type="ECO:0000313" key="9">
    <source>
        <dbReference type="EMBL" id="KFM81712.1"/>
    </source>
</evidence>
<dbReference type="Pfam" id="PF00096">
    <property type="entry name" value="zf-C2H2"/>
    <property type="match status" value="1"/>
</dbReference>
<proteinExistence type="predicted"/>
<evidence type="ECO:0000256" key="6">
    <source>
        <dbReference type="ARBA" id="ARBA00023242"/>
    </source>
</evidence>
<dbReference type="STRING" id="407821.A0A087UWH3"/>
<evidence type="ECO:0000256" key="5">
    <source>
        <dbReference type="ARBA" id="ARBA00022833"/>
    </source>
</evidence>
<evidence type="ECO:0000256" key="4">
    <source>
        <dbReference type="ARBA" id="ARBA00022771"/>
    </source>
</evidence>
<comment type="subcellular location">
    <subcellularLocation>
        <location evidence="1">Nucleus</location>
    </subcellularLocation>
</comment>
<evidence type="ECO:0000256" key="2">
    <source>
        <dbReference type="ARBA" id="ARBA00022723"/>
    </source>
</evidence>
<keyword evidence="9" id="KW-0371">Homeobox</keyword>
<evidence type="ECO:0000256" key="3">
    <source>
        <dbReference type="ARBA" id="ARBA00022737"/>
    </source>
</evidence>
<keyword evidence="3" id="KW-0677">Repeat</keyword>
<dbReference type="PANTHER" id="PTHR24394">
    <property type="entry name" value="ZINC FINGER PROTEIN"/>
    <property type="match status" value="1"/>
</dbReference>
<feature type="non-terminal residue" evidence="9">
    <location>
        <position position="89"/>
    </location>
</feature>
<dbReference type="PROSITE" id="PS00028">
    <property type="entry name" value="ZINC_FINGER_C2H2_1"/>
    <property type="match status" value="1"/>
</dbReference>
<feature type="domain" description="C2H2-type" evidence="8">
    <location>
        <begin position="71"/>
        <end position="89"/>
    </location>
</feature>
<protein>
    <submittedName>
        <fullName evidence="9">Zinc finger E-box-binding homeobox 1</fullName>
    </submittedName>
</protein>
<dbReference type="GO" id="GO:0008270">
    <property type="term" value="F:zinc ion binding"/>
    <property type="evidence" value="ECO:0007669"/>
    <property type="project" value="UniProtKB-KW"/>
</dbReference>
<dbReference type="SUPFAM" id="SSF57667">
    <property type="entry name" value="beta-beta-alpha zinc fingers"/>
    <property type="match status" value="1"/>
</dbReference>
<evidence type="ECO:0000256" key="1">
    <source>
        <dbReference type="ARBA" id="ARBA00004123"/>
    </source>
</evidence>
<dbReference type="InterPro" id="IPR013087">
    <property type="entry name" value="Znf_C2H2_type"/>
</dbReference>
<dbReference type="PANTHER" id="PTHR24394:SF29">
    <property type="entry name" value="MYONEURIN"/>
    <property type="match status" value="1"/>
</dbReference>
<dbReference type="GO" id="GO:0000981">
    <property type="term" value="F:DNA-binding transcription factor activity, RNA polymerase II-specific"/>
    <property type="evidence" value="ECO:0007669"/>
    <property type="project" value="TreeGrafter"/>
</dbReference>
<dbReference type="GO" id="GO:0003677">
    <property type="term" value="F:DNA binding"/>
    <property type="evidence" value="ECO:0007669"/>
    <property type="project" value="UniProtKB-KW"/>
</dbReference>
<dbReference type="InterPro" id="IPR036236">
    <property type="entry name" value="Znf_C2H2_sf"/>
</dbReference>
<dbReference type="GO" id="GO:0005634">
    <property type="term" value="C:nucleus"/>
    <property type="evidence" value="ECO:0007669"/>
    <property type="project" value="UniProtKB-SubCell"/>
</dbReference>
<keyword evidence="6" id="KW-0539">Nucleus</keyword>
<dbReference type="Proteomes" id="UP000054359">
    <property type="component" value="Unassembled WGS sequence"/>
</dbReference>
<evidence type="ECO:0000256" key="7">
    <source>
        <dbReference type="PROSITE-ProRule" id="PRU00042"/>
    </source>
</evidence>
<keyword evidence="2" id="KW-0479">Metal-binding</keyword>
<dbReference type="FunFam" id="3.30.160.60:FF:001049">
    <property type="entry name" value="zinc finger protein 319"/>
    <property type="match status" value="1"/>
</dbReference>
<reference evidence="9 10" key="1">
    <citation type="submission" date="2013-11" db="EMBL/GenBank/DDBJ databases">
        <title>Genome sequencing of Stegodyphus mimosarum.</title>
        <authorList>
            <person name="Bechsgaard J."/>
        </authorList>
    </citation>
    <scope>NUCLEOTIDE SEQUENCE [LARGE SCALE GENOMIC DNA]</scope>
</reference>
<dbReference type="OrthoDB" id="6077919at2759"/>
<dbReference type="EMBL" id="KK121997">
    <property type="protein sequence ID" value="KFM81712.1"/>
    <property type="molecule type" value="Genomic_DNA"/>
</dbReference>
<evidence type="ECO:0000259" key="8">
    <source>
        <dbReference type="PROSITE" id="PS50157"/>
    </source>
</evidence>
<dbReference type="PROSITE" id="PS50157">
    <property type="entry name" value="ZINC_FINGER_C2H2_2"/>
    <property type="match status" value="3"/>
</dbReference>
<feature type="domain" description="C2H2-type" evidence="8">
    <location>
        <begin position="16"/>
        <end position="43"/>
    </location>
</feature>
<dbReference type="SMART" id="SM00355">
    <property type="entry name" value="ZnF_C2H2"/>
    <property type="match status" value="2"/>
</dbReference>
<feature type="domain" description="C2H2-type" evidence="8">
    <location>
        <begin position="44"/>
        <end position="67"/>
    </location>
</feature>
<keyword evidence="4 7" id="KW-0863">Zinc-finger</keyword>
<accession>A0A087UWH3</accession>
<keyword evidence="5" id="KW-0862">Zinc</keyword>
<name>A0A087UWH3_STEMI</name>
<keyword evidence="9" id="KW-0238">DNA-binding</keyword>
<gene>
    <name evidence="9" type="ORF">X975_17531</name>
</gene>
<keyword evidence="10" id="KW-1185">Reference proteome</keyword>